<accession>H0I2Y8</accession>
<dbReference type="Proteomes" id="UP000003250">
    <property type="component" value="Unassembled WGS sequence"/>
</dbReference>
<keyword evidence="7" id="KW-0067">ATP-binding</keyword>
<keyword evidence="6 8" id="KW-0418">Kinase</keyword>
<evidence type="ECO:0000256" key="1">
    <source>
        <dbReference type="ARBA" id="ARBA00000085"/>
    </source>
</evidence>
<evidence type="ECO:0000313" key="8">
    <source>
        <dbReference type="EMBL" id="EHK52626.1"/>
    </source>
</evidence>
<dbReference type="PANTHER" id="PTHR41523">
    <property type="entry name" value="TWO-COMPONENT SYSTEM SENSOR PROTEIN"/>
    <property type="match status" value="1"/>
</dbReference>
<protein>
    <recommendedName>
        <fullName evidence="2">histidine kinase</fullName>
        <ecNumber evidence="2">2.7.13.3</ecNumber>
    </recommendedName>
</protein>
<evidence type="ECO:0000256" key="6">
    <source>
        <dbReference type="ARBA" id="ARBA00022777"/>
    </source>
</evidence>
<evidence type="ECO:0000256" key="3">
    <source>
        <dbReference type="ARBA" id="ARBA00022553"/>
    </source>
</evidence>
<dbReference type="RefSeq" id="WP_008840395.1">
    <property type="nucleotide sequence ID" value="NZ_AHAM01000310.1"/>
</dbReference>
<dbReference type="AlphaFoldDB" id="H0I2Y8"/>
<evidence type="ECO:0000256" key="7">
    <source>
        <dbReference type="ARBA" id="ARBA00022840"/>
    </source>
</evidence>
<reference evidence="8 9" key="1">
    <citation type="journal article" date="2012" name="J. Bacteriol.">
        <title>Draft Genome Sequence of Mesorhizobium alhagi CCNWXJ12-2T, a Novel Salt-Resistant Species Isolated from the Desert of Northwestern China.</title>
        <authorList>
            <person name="Zhou M."/>
            <person name="Chen W."/>
            <person name="Chen H."/>
            <person name="Wei G."/>
        </authorList>
    </citation>
    <scope>NUCLEOTIDE SEQUENCE [LARGE SCALE GENOMIC DNA]</scope>
    <source>
        <strain evidence="8 9">CCNWXJ12-2</strain>
    </source>
</reference>
<dbReference type="GO" id="GO:0004673">
    <property type="term" value="F:protein histidine kinase activity"/>
    <property type="evidence" value="ECO:0007669"/>
    <property type="project" value="UniProtKB-EC"/>
</dbReference>
<gene>
    <name evidence="8" type="ORF">MAXJ12_34229</name>
</gene>
<keyword evidence="9" id="KW-1185">Reference proteome</keyword>
<proteinExistence type="predicted"/>
<dbReference type="InterPro" id="IPR036890">
    <property type="entry name" value="HATPase_C_sf"/>
</dbReference>
<evidence type="ECO:0000256" key="2">
    <source>
        <dbReference type="ARBA" id="ARBA00012438"/>
    </source>
</evidence>
<dbReference type="GO" id="GO:0005524">
    <property type="term" value="F:ATP binding"/>
    <property type="evidence" value="ECO:0007669"/>
    <property type="project" value="UniProtKB-KW"/>
</dbReference>
<dbReference type="EMBL" id="AHAM01000310">
    <property type="protein sequence ID" value="EHK52626.1"/>
    <property type="molecule type" value="Genomic_DNA"/>
</dbReference>
<dbReference type="PATRIC" id="fig|1107882.3.peg.6606"/>
<dbReference type="PANTHER" id="PTHR41523:SF8">
    <property type="entry name" value="ETHYLENE RESPONSE SENSOR PROTEIN"/>
    <property type="match status" value="1"/>
</dbReference>
<evidence type="ECO:0000256" key="4">
    <source>
        <dbReference type="ARBA" id="ARBA00022679"/>
    </source>
</evidence>
<dbReference type="EC" id="2.7.13.3" evidence="2"/>
<sequence length="120" mass="12526">MGAFSGRIRVAVPRMGVGEGAATAMALVIHELATNSLKYGALSSDTGTLDVSGSTSDEDVNIVWTERDGPEVEAPSRLEGYGSKLIARSVSDQLGGSIAYDWSEDGLIVNLKVKAKKLAA</sequence>
<name>H0I2Y8_9HYPH</name>
<keyword evidence="4" id="KW-0808">Transferase</keyword>
<dbReference type="Gene3D" id="3.30.565.10">
    <property type="entry name" value="Histidine kinase-like ATPase, C-terminal domain"/>
    <property type="match status" value="1"/>
</dbReference>
<evidence type="ECO:0000313" key="9">
    <source>
        <dbReference type="Proteomes" id="UP000003250"/>
    </source>
</evidence>
<keyword evidence="5" id="KW-0547">Nucleotide-binding</keyword>
<evidence type="ECO:0000256" key="5">
    <source>
        <dbReference type="ARBA" id="ARBA00022741"/>
    </source>
</evidence>
<comment type="catalytic activity">
    <reaction evidence="1">
        <text>ATP + protein L-histidine = ADP + protein N-phospho-L-histidine.</text>
        <dbReference type="EC" id="2.7.13.3"/>
    </reaction>
</comment>
<keyword evidence="3" id="KW-0597">Phosphoprotein</keyword>
<organism evidence="8 9">
    <name type="scientific">Mesorhizobium alhagi CCNWXJ12-2</name>
    <dbReference type="NCBI Taxonomy" id="1107882"/>
    <lineage>
        <taxon>Bacteria</taxon>
        <taxon>Pseudomonadati</taxon>
        <taxon>Pseudomonadota</taxon>
        <taxon>Alphaproteobacteria</taxon>
        <taxon>Hyphomicrobiales</taxon>
        <taxon>Phyllobacteriaceae</taxon>
        <taxon>Allomesorhizobium</taxon>
    </lineage>
</organism>